<dbReference type="GO" id="GO:0007165">
    <property type="term" value="P:signal transduction"/>
    <property type="evidence" value="ECO:0007669"/>
    <property type="project" value="InterPro"/>
</dbReference>
<dbReference type="InterPro" id="IPR035897">
    <property type="entry name" value="Toll_tir_struct_dom_sf"/>
</dbReference>
<evidence type="ECO:0000259" key="7">
    <source>
        <dbReference type="PROSITE" id="PS50104"/>
    </source>
</evidence>
<comment type="caution">
    <text evidence="8">The sequence shown here is derived from an EMBL/GenBank/DDBJ whole genome shotgun (WGS) entry which is preliminary data.</text>
</comment>
<dbReference type="GO" id="GO:0050832">
    <property type="term" value="P:defense response to fungus"/>
    <property type="evidence" value="ECO:0007669"/>
    <property type="project" value="UniProtKB-ARBA"/>
</dbReference>
<proteinExistence type="inferred from homology"/>
<dbReference type="PROSITE" id="PS50104">
    <property type="entry name" value="TIR"/>
    <property type="match status" value="1"/>
</dbReference>
<evidence type="ECO:0000256" key="2">
    <source>
        <dbReference type="ARBA" id="ARBA00004496"/>
    </source>
</evidence>
<keyword evidence="4" id="KW-0520">NAD</keyword>
<organism evidence="8 9">
    <name type="scientific">Vitis rotundifolia</name>
    <name type="common">Muscadine grape</name>
    <dbReference type="NCBI Taxonomy" id="103349"/>
    <lineage>
        <taxon>Eukaryota</taxon>
        <taxon>Viridiplantae</taxon>
        <taxon>Streptophyta</taxon>
        <taxon>Embryophyta</taxon>
        <taxon>Tracheophyta</taxon>
        <taxon>Spermatophyta</taxon>
        <taxon>Magnoliopsida</taxon>
        <taxon>eudicotyledons</taxon>
        <taxon>Gunneridae</taxon>
        <taxon>Pentapetalae</taxon>
        <taxon>rosids</taxon>
        <taxon>Vitales</taxon>
        <taxon>Vitaceae</taxon>
        <taxon>Viteae</taxon>
        <taxon>Vitis</taxon>
    </lineage>
</organism>
<dbReference type="Gene3D" id="3.40.50.10140">
    <property type="entry name" value="Toll/interleukin-1 receptor homology (TIR) domain"/>
    <property type="match status" value="1"/>
</dbReference>
<name>A0AA38YTB9_VITRO</name>
<dbReference type="PANTHER" id="PTHR32009:SF146">
    <property type="entry name" value="TIR DOMAIN-CONTAINING PROTEIN"/>
    <property type="match status" value="1"/>
</dbReference>
<dbReference type="Proteomes" id="UP001168098">
    <property type="component" value="Unassembled WGS sequence"/>
</dbReference>
<evidence type="ECO:0000256" key="5">
    <source>
        <dbReference type="ARBA" id="ARBA00023242"/>
    </source>
</evidence>
<evidence type="ECO:0000256" key="4">
    <source>
        <dbReference type="ARBA" id="ARBA00023027"/>
    </source>
</evidence>
<dbReference type="SUPFAM" id="SSF52200">
    <property type="entry name" value="Toll/Interleukin receptor TIR domain"/>
    <property type="match status" value="1"/>
</dbReference>
<dbReference type="AlphaFoldDB" id="A0AA38YTB9"/>
<dbReference type="EMBL" id="JARBHA010000018">
    <property type="protein sequence ID" value="KAJ9676168.1"/>
    <property type="molecule type" value="Genomic_DNA"/>
</dbReference>
<gene>
    <name evidence="8" type="ORF">PVL29_024927</name>
</gene>
<dbReference type="SMART" id="SM00255">
    <property type="entry name" value="TIR"/>
    <property type="match status" value="1"/>
</dbReference>
<evidence type="ECO:0000256" key="6">
    <source>
        <dbReference type="ARBA" id="ARBA00061488"/>
    </source>
</evidence>
<dbReference type="Pfam" id="PF01582">
    <property type="entry name" value="TIR"/>
    <property type="match status" value="1"/>
</dbReference>
<feature type="domain" description="TIR" evidence="7">
    <location>
        <begin position="16"/>
        <end position="173"/>
    </location>
</feature>
<reference evidence="8 9" key="1">
    <citation type="journal article" date="2023" name="BMC Biotechnol.">
        <title>Vitis rotundifolia cv Carlos genome sequencing.</title>
        <authorList>
            <person name="Huff M."/>
            <person name="Hulse-Kemp A."/>
            <person name="Scheffler B."/>
            <person name="Youngblood R."/>
            <person name="Simpson S."/>
            <person name="Babiker E."/>
            <person name="Staton M."/>
        </authorList>
    </citation>
    <scope>NUCLEOTIDE SEQUENCE [LARGE SCALE GENOMIC DNA]</scope>
    <source>
        <tissue evidence="8">Leaf</tissue>
    </source>
</reference>
<evidence type="ECO:0000313" key="8">
    <source>
        <dbReference type="EMBL" id="KAJ9676168.1"/>
    </source>
</evidence>
<evidence type="ECO:0000256" key="3">
    <source>
        <dbReference type="ARBA" id="ARBA00022490"/>
    </source>
</evidence>
<evidence type="ECO:0000256" key="1">
    <source>
        <dbReference type="ARBA" id="ARBA00004123"/>
    </source>
</evidence>
<dbReference type="PANTHER" id="PTHR32009">
    <property type="entry name" value="TMV RESISTANCE PROTEIN N-LIKE"/>
    <property type="match status" value="1"/>
</dbReference>
<dbReference type="GO" id="GO:0043068">
    <property type="term" value="P:positive regulation of programmed cell death"/>
    <property type="evidence" value="ECO:0007669"/>
    <property type="project" value="UniProtKB-ARBA"/>
</dbReference>
<comment type="subcellular location">
    <subcellularLocation>
        <location evidence="2">Cytoplasm</location>
    </subcellularLocation>
    <subcellularLocation>
        <location evidence="1">Nucleus</location>
    </subcellularLocation>
</comment>
<dbReference type="GO" id="GO:0005737">
    <property type="term" value="C:cytoplasm"/>
    <property type="evidence" value="ECO:0007669"/>
    <property type="project" value="UniProtKB-SubCell"/>
</dbReference>
<comment type="similarity">
    <text evidence="6">Belongs to the disease resistance TIR-NB-LRR family.</text>
</comment>
<evidence type="ECO:0000313" key="9">
    <source>
        <dbReference type="Proteomes" id="UP001168098"/>
    </source>
</evidence>
<sequence>MADPSSSTTSSSSSQRTYDVFLSFRGDDTHNSFTAHLCKELRTKGINTFIDNDKLETGDVISSALVVAIQNSKFSLIVLSENYASFRWCLEELVKILECMRTMGQRVLPIFYNVDPSQVRHHNGKFGEALAKHEENLRTMERVLIWRDALTQVANLSGWDSRNKEPKKLKEYPLTCPV</sequence>
<keyword evidence="3" id="KW-0963">Cytoplasm</keyword>
<keyword evidence="9" id="KW-1185">Reference proteome</keyword>
<accession>A0AA38YTB9</accession>
<dbReference type="GO" id="GO:0005634">
    <property type="term" value="C:nucleus"/>
    <property type="evidence" value="ECO:0007669"/>
    <property type="project" value="UniProtKB-SubCell"/>
</dbReference>
<keyword evidence="5" id="KW-0539">Nucleus</keyword>
<dbReference type="InterPro" id="IPR000157">
    <property type="entry name" value="TIR_dom"/>
</dbReference>
<dbReference type="FunFam" id="3.40.50.10140:FF:000007">
    <property type="entry name" value="Disease resistance protein (TIR-NBS-LRR class)"/>
    <property type="match status" value="1"/>
</dbReference>
<protein>
    <recommendedName>
        <fullName evidence="7">TIR domain-containing protein</fullName>
    </recommendedName>
</protein>